<evidence type="ECO:0000256" key="10">
    <source>
        <dbReference type="SAM" id="MobiDB-lite"/>
    </source>
</evidence>
<dbReference type="Pfam" id="PF00611">
    <property type="entry name" value="FCH"/>
    <property type="match status" value="1"/>
</dbReference>
<dbReference type="Gene3D" id="1.10.555.10">
    <property type="entry name" value="Rho GTPase activation protein"/>
    <property type="match status" value="1"/>
</dbReference>
<feature type="region of interest" description="Disordered" evidence="10">
    <location>
        <begin position="810"/>
        <end position="1126"/>
    </location>
</feature>
<feature type="compositionally biased region" description="Basic and acidic residues" evidence="10">
    <location>
        <begin position="985"/>
        <end position="996"/>
    </location>
</feature>
<dbReference type="PROSITE" id="PS50002">
    <property type="entry name" value="SH3"/>
    <property type="match status" value="1"/>
</dbReference>
<organism evidence="14 15">
    <name type="scientific">Petromyzon marinus</name>
    <name type="common">Sea lamprey</name>
    <dbReference type="NCBI Taxonomy" id="7757"/>
    <lineage>
        <taxon>Eukaryota</taxon>
        <taxon>Metazoa</taxon>
        <taxon>Chordata</taxon>
        <taxon>Craniata</taxon>
        <taxon>Vertebrata</taxon>
        <taxon>Cyclostomata</taxon>
        <taxon>Hyperoartia</taxon>
        <taxon>Petromyzontiformes</taxon>
        <taxon>Petromyzontidae</taxon>
        <taxon>Petromyzon</taxon>
    </lineage>
</organism>
<evidence type="ECO:0000313" key="14">
    <source>
        <dbReference type="Proteomes" id="UP001318040"/>
    </source>
</evidence>
<dbReference type="AlphaFoldDB" id="A0AAJ7TR46"/>
<feature type="compositionally biased region" description="Basic residues" evidence="10">
    <location>
        <begin position="901"/>
        <end position="916"/>
    </location>
</feature>
<feature type="domain" description="F-BAR" evidence="13">
    <location>
        <begin position="19"/>
        <end position="318"/>
    </location>
</feature>
<dbReference type="CDD" id="cd11955">
    <property type="entry name" value="SH3_srGAP1-3"/>
    <property type="match status" value="1"/>
</dbReference>
<dbReference type="GeneID" id="116949377"/>
<dbReference type="PROSITE" id="PS50238">
    <property type="entry name" value="RHOGAP"/>
    <property type="match status" value="1"/>
</dbReference>
<dbReference type="InterPro" id="IPR027267">
    <property type="entry name" value="AH/BAR_dom_sf"/>
</dbReference>
<dbReference type="InterPro" id="IPR001452">
    <property type="entry name" value="SH3_domain"/>
</dbReference>
<evidence type="ECO:0000256" key="8">
    <source>
        <dbReference type="PROSITE-ProRule" id="PRU00192"/>
    </source>
</evidence>
<feature type="region of interest" description="Disordered" evidence="10">
    <location>
        <begin position="730"/>
        <end position="750"/>
    </location>
</feature>
<feature type="compositionally biased region" description="Polar residues" evidence="10">
    <location>
        <begin position="812"/>
        <end position="824"/>
    </location>
</feature>
<evidence type="ECO:0000259" key="11">
    <source>
        <dbReference type="PROSITE" id="PS50002"/>
    </source>
</evidence>
<reference evidence="15" key="1">
    <citation type="submission" date="2025-08" db="UniProtKB">
        <authorList>
            <consortium name="RefSeq"/>
        </authorList>
    </citation>
    <scope>IDENTIFICATION</scope>
    <source>
        <tissue evidence="15">Sperm</tissue>
    </source>
</reference>
<dbReference type="Gene3D" id="1.20.1270.60">
    <property type="entry name" value="Arfaptin homology (AH) domain/BAR domain"/>
    <property type="match status" value="1"/>
</dbReference>
<evidence type="ECO:0000256" key="4">
    <source>
        <dbReference type="ARBA" id="ARBA00023054"/>
    </source>
</evidence>
<proteinExistence type="predicted"/>
<sequence length="1126" mass="125572">MTSAPKFKKEKDIMADFETQVKEIRLQLVEQLKCLEQQTELRQQLLQDFQDFFRRRSELELEYARGLDRLAERFLGRARAARDHPQLRREQSVLSPVNCWYLLLNQTRRESRDHSAISDIYLNNLVLRFSQIGEDSTRLLKKSREIGQQVQEEVLKVFTDVSTAMKTYHMYNTESMSAAGKLREAERQEEKQMGKTGDTGAVGLGLARPDERGARRSSVRKIEKLKEKRQQKYAECKLKATKARNEYLLHLEATNSALHKYYVYDLSDLIDCCDLGYHACLARALKTYVSAELGLEASRHTGLGAVERAVEALDPRSDKARLMESYDTLFCRPLRFDFQPHMGDETSQICAQSPLQFELLQRCQQLKCRLATLQIEKEEIKKTQEATLQALMDMLTAEDYDVSEAFKHGQSTESLRAPAPSEAYMCKFNVAKRRANQQETESFYFSKFKEYMDRSSLINKLQTKHDLLQKGLDESEKAECMNTGPTSASNTVQKFRKPRPRSVFNVKLFNGDLETYIQDSGQAIPIVVESCIRFINLYGLQHQGIFRVPGSQVEVNEIKASFESGDDPLEDEQSSRDINSVAGVLKLYFRGMKTPLFPKEKFHDLISCVQIESSSERAAGIRKVIQTLPPPVVVVMRYLFAFLNHLSHYSDENMMDPYNLAVCFGPTLMQAPDDQDLVSSQTHVNELMKSVIQQHEFIFPGQRDLPGPIYEKCMTGEDYCDGLPCGSTLPEEVDVDTGTEPRSSDDESEPIEAIAKFDYVGRSARELTFKKGSSLLLYQRASEDWWEGRHNGVDGLIPHQYIVVQDTEDTLSDSLSQKGDSEASSGPLLDEKTSSKHDIHSPTEQLHEPQFERHRLRAEGAALNMRDPARRSSDGRSPVRGPPPPSADATPSRPPSSAASPHHHPSHLPHHQHHLQQPRVGSVRAAVAAATQAQGSPERRRLGSTGSGGGGGGSSGVVGGGFPQRLAAPPESPTGRSSTSSSRHSSLDEPKITHAEEMDDSVNSALSDLRELQRQSSARHTPDVVLDTLDTLKPPPGPAAPIPGSPSHRLGVPAAPPGPSVRRSASSASEIMTTFRPLLEAKLSSQLKSQQQQQQQQLGARPRQGGGAAGQPRPAAPGTPDKSCTM</sequence>
<dbReference type="CTD" id="9901"/>
<dbReference type="SUPFAM" id="SSF48350">
    <property type="entry name" value="GTPase activation domain, GAP"/>
    <property type="match status" value="1"/>
</dbReference>
<evidence type="ECO:0000256" key="6">
    <source>
        <dbReference type="ARBA" id="ARBA00073473"/>
    </source>
</evidence>
<evidence type="ECO:0000313" key="15">
    <source>
        <dbReference type="RefSeq" id="XP_032822522.1"/>
    </source>
</evidence>
<feature type="domain" description="SH3" evidence="11">
    <location>
        <begin position="748"/>
        <end position="807"/>
    </location>
</feature>
<feature type="compositionally biased region" description="Basic and acidic residues" evidence="10">
    <location>
        <begin position="829"/>
        <end position="853"/>
    </location>
</feature>
<feature type="compositionally biased region" description="Polar residues" evidence="10">
    <location>
        <begin position="1063"/>
        <end position="1072"/>
    </location>
</feature>
<dbReference type="SMART" id="SM00324">
    <property type="entry name" value="RhoGAP"/>
    <property type="match status" value="1"/>
</dbReference>
<dbReference type="PROSITE" id="PS51741">
    <property type="entry name" value="F_BAR"/>
    <property type="match status" value="1"/>
</dbReference>
<evidence type="ECO:0000256" key="3">
    <source>
        <dbReference type="ARBA" id="ARBA00022553"/>
    </source>
</evidence>
<dbReference type="InterPro" id="IPR000198">
    <property type="entry name" value="RhoGAP_dom"/>
</dbReference>
<feature type="compositionally biased region" description="Pro residues" evidence="10">
    <location>
        <begin position="1033"/>
        <end position="1044"/>
    </location>
</feature>
<dbReference type="Pfam" id="PF07653">
    <property type="entry name" value="SH3_2"/>
    <property type="match status" value="1"/>
</dbReference>
<keyword evidence="3" id="KW-0597">Phosphoprotein</keyword>
<dbReference type="Gene3D" id="2.30.30.40">
    <property type="entry name" value="SH3 Domains"/>
    <property type="match status" value="1"/>
</dbReference>
<accession>A0AAJ7TR46</accession>
<dbReference type="GO" id="GO:0007165">
    <property type="term" value="P:signal transduction"/>
    <property type="evidence" value="ECO:0007669"/>
    <property type="project" value="InterPro"/>
</dbReference>
<keyword evidence="4 9" id="KW-0175">Coiled coil</keyword>
<evidence type="ECO:0000256" key="9">
    <source>
        <dbReference type="PROSITE-ProRule" id="PRU01077"/>
    </source>
</evidence>
<evidence type="ECO:0000256" key="1">
    <source>
        <dbReference type="ARBA" id="ARBA00022443"/>
    </source>
</evidence>
<dbReference type="SMART" id="SM00055">
    <property type="entry name" value="FCH"/>
    <property type="match status" value="1"/>
</dbReference>
<dbReference type="InterPro" id="IPR051627">
    <property type="entry name" value="SLIT-ROBO_RhoGAP"/>
</dbReference>
<gene>
    <name evidence="15" type="primary">LOC116949377</name>
</gene>
<dbReference type="FunFam" id="1.10.555.10:FF:000010">
    <property type="entry name" value="SLIT-ROBO Rho GTPase-activating protein 1 isoform 2"/>
    <property type="match status" value="1"/>
</dbReference>
<dbReference type="FunFam" id="2.30.30.40:FF:000005">
    <property type="entry name" value="SLIT-ROBO Rho GTPase-activating protein 1 isoform 2"/>
    <property type="match status" value="1"/>
</dbReference>
<evidence type="ECO:0000256" key="7">
    <source>
        <dbReference type="ARBA" id="ARBA00083891"/>
    </source>
</evidence>
<comment type="function">
    <text evidence="5">GTPase-activating protein for RhoA and Cdc42 small GTPases. Together with CDC42 seems to be involved in the pathway mediating the repulsive signaling of Robo and Slit proteins in neuronal migration. SLIT2, probably through interaction with ROBO1, increases the interaction of SRGAP1 with ROBO1 and inactivates CDC42.</text>
</comment>
<name>A0AAJ7TR46_PETMA</name>
<dbReference type="InterPro" id="IPR008936">
    <property type="entry name" value="Rho_GTPase_activation_prot"/>
</dbReference>
<dbReference type="SUPFAM" id="SSF103657">
    <property type="entry name" value="BAR/IMD domain-like"/>
    <property type="match status" value="1"/>
</dbReference>
<keyword evidence="2" id="KW-0343">GTPase activation</keyword>
<dbReference type="SMART" id="SM00326">
    <property type="entry name" value="SH3"/>
    <property type="match status" value="1"/>
</dbReference>
<dbReference type="FunFam" id="1.20.1270.60:FF:000006">
    <property type="entry name" value="SLIT-ROBO Rho GTPase-activating protein 1 isoform 2"/>
    <property type="match status" value="1"/>
</dbReference>
<feature type="compositionally biased region" description="Low complexity" evidence="10">
    <location>
        <begin position="1081"/>
        <end position="1103"/>
    </location>
</feature>
<dbReference type="RefSeq" id="XP_032822522.1">
    <property type="nucleotide sequence ID" value="XM_032966631.1"/>
</dbReference>
<dbReference type="PANTHER" id="PTHR14166">
    <property type="entry name" value="SLIT-ROBO RHO GTPASE ACTIVATING PROTEIN"/>
    <property type="match status" value="1"/>
</dbReference>
<feature type="compositionally biased region" description="Gly residues" evidence="10">
    <location>
        <begin position="945"/>
        <end position="962"/>
    </location>
</feature>
<evidence type="ECO:0000256" key="2">
    <source>
        <dbReference type="ARBA" id="ARBA00022468"/>
    </source>
</evidence>
<evidence type="ECO:0000256" key="5">
    <source>
        <dbReference type="ARBA" id="ARBA00056458"/>
    </source>
</evidence>
<dbReference type="CDD" id="cd07656">
    <property type="entry name" value="F-BAR_srGAP"/>
    <property type="match status" value="1"/>
</dbReference>
<dbReference type="Pfam" id="PF00620">
    <property type="entry name" value="RhoGAP"/>
    <property type="match status" value="1"/>
</dbReference>
<feature type="domain" description="Rho-GAP" evidence="12">
    <location>
        <begin position="511"/>
        <end position="699"/>
    </location>
</feature>
<evidence type="ECO:0000259" key="13">
    <source>
        <dbReference type="PROSITE" id="PS51741"/>
    </source>
</evidence>
<feature type="region of interest" description="Disordered" evidence="10">
    <location>
        <begin position="185"/>
        <end position="206"/>
    </location>
</feature>
<dbReference type="InterPro" id="IPR031160">
    <property type="entry name" value="F_BAR_dom"/>
</dbReference>
<keyword evidence="1 8" id="KW-0728">SH3 domain</keyword>
<dbReference type="KEGG" id="pmrn:116949377"/>
<protein>
    <recommendedName>
        <fullName evidence="6">SLIT-ROBO Rho GTPase-activating protein 1</fullName>
    </recommendedName>
    <alternativeName>
        <fullName evidence="7">Rho GTPase-activating protein 13</fullName>
    </alternativeName>
</protein>
<dbReference type="InterPro" id="IPR001060">
    <property type="entry name" value="FCH_dom"/>
</dbReference>
<dbReference type="SUPFAM" id="SSF50044">
    <property type="entry name" value="SH3-domain"/>
    <property type="match status" value="1"/>
</dbReference>
<dbReference type="InterPro" id="IPR036028">
    <property type="entry name" value="SH3-like_dom_sf"/>
</dbReference>
<feature type="compositionally biased region" description="Low complexity" evidence="10">
    <location>
        <begin position="973"/>
        <end position="984"/>
    </location>
</feature>
<feature type="compositionally biased region" description="Low complexity" evidence="10">
    <location>
        <begin position="887"/>
        <end position="900"/>
    </location>
</feature>
<feature type="compositionally biased region" description="Low complexity" evidence="10">
    <location>
        <begin position="919"/>
        <end position="936"/>
    </location>
</feature>
<evidence type="ECO:0000259" key="12">
    <source>
        <dbReference type="PROSITE" id="PS50238"/>
    </source>
</evidence>
<dbReference type="GO" id="GO:0005096">
    <property type="term" value="F:GTPase activator activity"/>
    <property type="evidence" value="ECO:0007669"/>
    <property type="project" value="UniProtKB-KW"/>
</dbReference>
<dbReference type="InterPro" id="IPR035648">
    <property type="entry name" value="srGAP1/2/3_SH3"/>
</dbReference>
<dbReference type="Proteomes" id="UP001318040">
    <property type="component" value="Chromosome 36"/>
</dbReference>
<keyword evidence="14" id="KW-1185">Reference proteome</keyword>
<dbReference type="CDD" id="cd04383">
    <property type="entry name" value="RhoGAP_srGAP"/>
    <property type="match status" value="1"/>
</dbReference>